<protein>
    <recommendedName>
        <fullName evidence="12">Exopolygalacturonase</fullName>
        <ecNumber evidence="8">3.2.1.67</ecNumber>
    </recommendedName>
    <alternativeName>
        <fullName evidence="9">Galacturan 1,4-alpha-galacturonidase</fullName>
    </alternativeName>
    <alternativeName>
        <fullName evidence="13">Pectinase</fullName>
    </alternativeName>
</protein>
<evidence type="ECO:0000256" key="13">
    <source>
        <dbReference type="ARBA" id="ARBA00083621"/>
    </source>
</evidence>
<dbReference type="PANTHER" id="PTHR31375">
    <property type="match status" value="1"/>
</dbReference>
<dbReference type="Proteomes" id="UP001151287">
    <property type="component" value="Unassembled WGS sequence"/>
</dbReference>
<dbReference type="SUPFAM" id="SSF51126">
    <property type="entry name" value="Pectin lyase-like"/>
    <property type="match status" value="1"/>
</dbReference>
<dbReference type="EMBL" id="JAMQYH010000004">
    <property type="protein sequence ID" value="KAJ1691954.1"/>
    <property type="molecule type" value="Genomic_DNA"/>
</dbReference>
<evidence type="ECO:0000256" key="3">
    <source>
        <dbReference type="ARBA" id="ARBA00022512"/>
    </source>
</evidence>
<comment type="caution">
    <text evidence="17">The sequence shown here is derived from an EMBL/GenBank/DDBJ whole genome shotgun (WGS) entry which is preliminary data.</text>
</comment>
<evidence type="ECO:0000256" key="2">
    <source>
        <dbReference type="ARBA" id="ARBA00008834"/>
    </source>
</evidence>
<evidence type="ECO:0000256" key="6">
    <source>
        <dbReference type="ARBA" id="ARBA00023295"/>
    </source>
</evidence>
<keyword evidence="3" id="KW-0134">Cell wall</keyword>
<proteinExistence type="inferred from homology"/>
<dbReference type="InterPro" id="IPR012334">
    <property type="entry name" value="Pectin_lyas_fold"/>
</dbReference>
<evidence type="ECO:0000313" key="17">
    <source>
        <dbReference type="EMBL" id="KAJ1691954.1"/>
    </source>
</evidence>
<feature type="chain" id="PRO_5040386184" description="Exopolygalacturonase" evidence="16">
    <location>
        <begin position="37"/>
        <end position="428"/>
    </location>
</feature>
<evidence type="ECO:0000256" key="11">
    <source>
        <dbReference type="ARBA" id="ARBA00057651"/>
    </source>
</evidence>
<dbReference type="GO" id="GO:0005975">
    <property type="term" value="P:carbohydrate metabolic process"/>
    <property type="evidence" value="ECO:0007669"/>
    <property type="project" value="InterPro"/>
</dbReference>
<accession>A0A9Q0CEC9</accession>
<dbReference type="GO" id="GO:0071555">
    <property type="term" value="P:cell wall organization"/>
    <property type="evidence" value="ECO:0007669"/>
    <property type="project" value="UniProtKB-KW"/>
</dbReference>
<gene>
    <name evidence="17" type="ORF">LUZ63_016109</name>
</gene>
<keyword evidence="6 15" id="KW-0326">Glycosidase</keyword>
<evidence type="ECO:0000256" key="8">
    <source>
        <dbReference type="ARBA" id="ARBA00038933"/>
    </source>
</evidence>
<keyword evidence="5 15" id="KW-0378">Hydrolase</keyword>
<evidence type="ECO:0000313" key="18">
    <source>
        <dbReference type="Proteomes" id="UP001151287"/>
    </source>
</evidence>
<sequence>MISHSRSQHCKSHRKMAQQSVKVLTLLLCVLWCVLAAAAGAGSPAPADEAIFNVGSYGARADGQTDDSNAFLKAWQAACAASGKVKIQIPGGTYKLGPIVFKGPCPNVASLTVVHKGKILASTNLGKFNTDAWVTFYGVKGLRMSGGGTFDGQGAAAWDQNSCSKTKNCKALPVSVKFINTNDTIVKKINSVNPKFFHMAVIGAKKFRATDLKLEAPGESPNTDGIHIEASSDVKIANTSIHTGDDCISIGHGNTNILIARIDCGPGHGLSIGSLGKYNYEKDVRGLVIRDSNITGTTNGVRIKTWENSPVSTVATNITFQNIQMTNVSNPIIIDQSYCPFANCGSKEPSKVKLSNINFIGIRGTSATPVAVTLICSKGYPCQNVNMQSVHLKYINGSEATAVCANVSPSFSGTVIPKTCTTPAAADA</sequence>
<evidence type="ECO:0000256" key="10">
    <source>
        <dbReference type="ARBA" id="ARBA00048766"/>
    </source>
</evidence>
<feature type="active site" evidence="14">
    <location>
        <position position="268"/>
    </location>
</feature>
<comment type="catalytic activity">
    <reaction evidence="10">
        <text>[(1-&gt;4)-alpha-D-galacturonosyl](n) + H2O = alpha-D-galacturonate + [(1-&gt;4)-alpha-D-galacturonosyl](n-1)</text>
        <dbReference type="Rhea" id="RHEA:14117"/>
        <dbReference type="Rhea" id="RHEA-COMP:14570"/>
        <dbReference type="Rhea" id="RHEA-COMP:14572"/>
        <dbReference type="ChEBI" id="CHEBI:15377"/>
        <dbReference type="ChEBI" id="CHEBI:58658"/>
        <dbReference type="ChEBI" id="CHEBI:140523"/>
        <dbReference type="EC" id="3.2.1.67"/>
    </reaction>
</comment>
<dbReference type="Pfam" id="PF00295">
    <property type="entry name" value="Glyco_hydro_28"/>
    <property type="match status" value="1"/>
</dbReference>
<evidence type="ECO:0000256" key="4">
    <source>
        <dbReference type="ARBA" id="ARBA00022525"/>
    </source>
</evidence>
<dbReference type="GO" id="GO:0004650">
    <property type="term" value="F:polygalacturonase activity"/>
    <property type="evidence" value="ECO:0007669"/>
    <property type="project" value="InterPro"/>
</dbReference>
<feature type="signal peptide" evidence="16">
    <location>
        <begin position="1"/>
        <end position="36"/>
    </location>
</feature>
<dbReference type="OrthoDB" id="187139at2759"/>
<evidence type="ECO:0000256" key="14">
    <source>
        <dbReference type="PROSITE-ProRule" id="PRU10052"/>
    </source>
</evidence>
<dbReference type="Gene3D" id="2.160.20.10">
    <property type="entry name" value="Single-stranded right-handed beta-helix, Pectin lyase-like"/>
    <property type="match status" value="1"/>
</dbReference>
<evidence type="ECO:0000256" key="16">
    <source>
        <dbReference type="SAM" id="SignalP"/>
    </source>
</evidence>
<evidence type="ECO:0000256" key="15">
    <source>
        <dbReference type="RuleBase" id="RU361169"/>
    </source>
</evidence>
<dbReference type="SMART" id="SM00710">
    <property type="entry name" value="PbH1"/>
    <property type="match status" value="3"/>
</dbReference>
<keyword evidence="4" id="KW-0964">Secreted</keyword>
<comment type="similarity">
    <text evidence="2 15">Belongs to the glycosyl hydrolase 28 family.</text>
</comment>
<evidence type="ECO:0000256" key="9">
    <source>
        <dbReference type="ARBA" id="ARBA00043142"/>
    </source>
</evidence>
<dbReference type="AlphaFoldDB" id="A0A9Q0CEC9"/>
<evidence type="ECO:0000256" key="1">
    <source>
        <dbReference type="ARBA" id="ARBA00004191"/>
    </source>
</evidence>
<dbReference type="InterPro" id="IPR000743">
    <property type="entry name" value="Glyco_hydro_28"/>
</dbReference>
<keyword evidence="7" id="KW-0961">Cell wall biogenesis/degradation</keyword>
<keyword evidence="16" id="KW-0732">Signal</keyword>
<organism evidence="17 18">
    <name type="scientific">Rhynchospora breviuscula</name>
    <dbReference type="NCBI Taxonomy" id="2022672"/>
    <lineage>
        <taxon>Eukaryota</taxon>
        <taxon>Viridiplantae</taxon>
        <taxon>Streptophyta</taxon>
        <taxon>Embryophyta</taxon>
        <taxon>Tracheophyta</taxon>
        <taxon>Spermatophyta</taxon>
        <taxon>Magnoliopsida</taxon>
        <taxon>Liliopsida</taxon>
        <taxon>Poales</taxon>
        <taxon>Cyperaceae</taxon>
        <taxon>Cyperoideae</taxon>
        <taxon>Rhynchosporeae</taxon>
        <taxon>Rhynchospora</taxon>
    </lineage>
</organism>
<comment type="function">
    <text evidence="11">May function in depolymerizing pectin during pollen development, germination, and tube growth. Acts as an exo-polygalacturonase.</text>
</comment>
<dbReference type="InterPro" id="IPR011050">
    <property type="entry name" value="Pectin_lyase_fold/virulence"/>
</dbReference>
<reference evidence="17" key="1">
    <citation type="journal article" date="2022" name="Cell">
        <title>Repeat-based holocentromeres influence genome architecture and karyotype evolution.</title>
        <authorList>
            <person name="Hofstatter P.G."/>
            <person name="Thangavel G."/>
            <person name="Lux T."/>
            <person name="Neumann P."/>
            <person name="Vondrak T."/>
            <person name="Novak P."/>
            <person name="Zhang M."/>
            <person name="Costa L."/>
            <person name="Castellani M."/>
            <person name="Scott A."/>
            <person name="Toegelov H."/>
            <person name="Fuchs J."/>
            <person name="Mata-Sucre Y."/>
            <person name="Dias Y."/>
            <person name="Vanzela A.L.L."/>
            <person name="Huettel B."/>
            <person name="Almeida C.C.S."/>
            <person name="Simkova H."/>
            <person name="Souza G."/>
            <person name="Pedrosa-Harand A."/>
            <person name="Macas J."/>
            <person name="Mayer K.F.X."/>
            <person name="Houben A."/>
            <person name="Marques A."/>
        </authorList>
    </citation>
    <scope>NUCLEOTIDE SEQUENCE</scope>
    <source>
        <strain evidence="17">RhyBre1mFocal</strain>
    </source>
</reference>
<evidence type="ECO:0000256" key="7">
    <source>
        <dbReference type="ARBA" id="ARBA00023316"/>
    </source>
</evidence>
<dbReference type="EC" id="3.2.1.67" evidence="8"/>
<evidence type="ECO:0000256" key="5">
    <source>
        <dbReference type="ARBA" id="ARBA00022801"/>
    </source>
</evidence>
<name>A0A9Q0CEC9_9POAL</name>
<evidence type="ECO:0000256" key="12">
    <source>
        <dbReference type="ARBA" id="ARBA00068298"/>
    </source>
</evidence>
<dbReference type="InterPro" id="IPR006626">
    <property type="entry name" value="PbH1"/>
</dbReference>
<dbReference type="FunFam" id="2.160.20.10:FF:000004">
    <property type="entry name" value="Pectin lyase-like superfamily protein"/>
    <property type="match status" value="1"/>
</dbReference>
<keyword evidence="18" id="KW-1185">Reference proteome</keyword>
<dbReference type="GO" id="GO:0047911">
    <property type="term" value="F:galacturan 1,4-alpha-galacturonidase activity"/>
    <property type="evidence" value="ECO:0007669"/>
    <property type="project" value="UniProtKB-EC"/>
</dbReference>
<dbReference type="PROSITE" id="PS00502">
    <property type="entry name" value="POLYGALACTURONASE"/>
    <property type="match status" value="1"/>
</dbReference>
<comment type="subcellular location">
    <subcellularLocation>
        <location evidence="1">Secreted</location>
        <location evidence="1">Cell wall</location>
    </subcellularLocation>
</comment>